<evidence type="ECO:0000256" key="5">
    <source>
        <dbReference type="ARBA" id="ARBA00022842"/>
    </source>
</evidence>
<keyword evidence="3 8" id="KW-0479">Metal-binding</keyword>
<evidence type="ECO:0000256" key="6">
    <source>
        <dbReference type="ARBA" id="ARBA00023134"/>
    </source>
</evidence>
<keyword evidence="5 8" id="KW-0460">Magnesium</keyword>
<dbReference type="SUPFAM" id="SSF53448">
    <property type="entry name" value="Nucleotide-diphospho-sugar transferases"/>
    <property type="match status" value="1"/>
</dbReference>
<dbReference type="GO" id="GO:0061603">
    <property type="term" value="F:molybdenum cofactor guanylyltransferase activity"/>
    <property type="evidence" value="ECO:0007669"/>
    <property type="project" value="UniProtKB-EC"/>
</dbReference>
<proteinExistence type="inferred from homology"/>
<dbReference type="Pfam" id="PF12804">
    <property type="entry name" value="NTP_transf_3"/>
    <property type="match status" value="1"/>
</dbReference>
<feature type="binding site" evidence="8">
    <location>
        <position position="20"/>
    </location>
    <ligand>
        <name>GTP</name>
        <dbReference type="ChEBI" id="CHEBI:37565"/>
    </ligand>
</feature>
<evidence type="ECO:0000259" key="10">
    <source>
        <dbReference type="Pfam" id="PF12804"/>
    </source>
</evidence>
<dbReference type="RefSeq" id="WP_042208582.1">
    <property type="nucleotide sequence ID" value="NZ_CP009288.1"/>
</dbReference>
<comment type="similarity">
    <text evidence="8">Belongs to the MobA family.</text>
</comment>
<keyword evidence="1 8" id="KW-0963">Cytoplasm</keyword>
<name>A0A089HUZ6_PAEDU</name>
<evidence type="ECO:0000256" key="4">
    <source>
        <dbReference type="ARBA" id="ARBA00022741"/>
    </source>
</evidence>
<comment type="caution">
    <text evidence="8">Lacks conserved residue(s) required for the propagation of feature annotation.</text>
</comment>
<feature type="domain" description="MobA-like NTP transferase" evidence="10">
    <location>
        <begin position="5"/>
        <end position="202"/>
    </location>
</feature>
<dbReference type="CDD" id="cd02503">
    <property type="entry name" value="MobA"/>
    <property type="match status" value="1"/>
</dbReference>
<evidence type="ECO:0000256" key="8">
    <source>
        <dbReference type="HAMAP-Rule" id="MF_00316"/>
    </source>
</evidence>
<feature type="binding site" evidence="8">
    <location>
        <position position="67"/>
    </location>
    <ligand>
        <name>GTP</name>
        <dbReference type="ChEBI" id="CHEBI:37565"/>
    </ligand>
</feature>
<evidence type="ECO:0000313" key="12">
    <source>
        <dbReference type="Proteomes" id="UP000029409"/>
    </source>
</evidence>
<evidence type="ECO:0000313" key="11">
    <source>
        <dbReference type="EMBL" id="AIQ14882.1"/>
    </source>
</evidence>
<comment type="cofactor">
    <cofactor evidence="8">
        <name>Mg(2+)</name>
        <dbReference type="ChEBI" id="CHEBI:18420"/>
    </cofactor>
</comment>
<feature type="binding site" evidence="8">
    <location>
        <position position="96"/>
    </location>
    <ligand>
        <name>GTP</name>
        <dbReference type="ChEBI" id="CHEBI:37565"/>
    </ligand>
</feature>
<keyword evidence="6 8" id="KW-0342">GTP-binding</keyword>
<keyword evidence="7 8" id="KW-0501">Molybdenum cofactor biosynthesis</keyword>
<comment type="subcellular location">
    <subcellularLocation>
        <location evidence="8">Cytoplasm</location>
    </subcellularLocation>
</comment>
<dbReference type="AlphaFoldDB" id="A0A089HUZ6"/>
<dbReference type="Proteomes" id="UP000029409">
    <property type="component" value="Chromosome"/>
</dbReference>
<dbReference type="InterPro" id="IPR025877">
    <property type="entry name" value="MobA-like_NTP_Trfase"/>
</dbReference>
<protein>
    <recommendedName>
        <fullName evidence="8">Probable molybdenum cofactor guanylyltransferase</fullName>
        <shortName evidence="8">MoCo guanylyltransferase</shortName>
        <ecNumber evidence="8">2.7.7.77</ecNumber>
    </recommendedName>
    <alternativeName>
        <fullName evidence="8">GTP:molybdopterin guanylyltransferase</fullName>
    </alternativeName>
    <alternativeName>
        <fullName evidence="8">Mo-MPT guanylyltransferase</fullName>
    </alternativeName>
    <alternativeName>
        <fullName evidence="8">Molybdopterin guanylyltransferase</fullName>
    </alternativeName>
    <alternativeName>
        <fullName evidence="8">Molybdopterin-guanine dinucleotide synthase</fullName>
        <shortName evidence="8">MGD synthase</shortName>
    </alternativeName>
</protein>
<dbReference type="InterPro" id="IPR029044">
    <property type="entry name" value="Nucleotide-diphossugar_trans"/>
</dbReference>
<feature type="binding site" evidence="8">
    <location>
        <begin position="8"/>
        <end position="10"/>
    </location>
    <ligand>
        <name>GTP</name>
        <dbReference type="ChEBI" id="CHEBI:37565"/>
    </ligand>
</feature>
<feature type="binding site" evidence="8">
    <location>
        <position position="96"/>
    </location>
    <ligand>
        <name>Mg(2+)</name>
        <dbReference type="ChEBI" id="CHEBI:18420"/>
    </ligand>
</feature>
<evidence type="ECO:0000256" key="2">
    <source>
        <dbReference type="ARBA" id="ARBA00022679"/>
    </source>
</evidence>
<dbReference type="eggNOG" id="COG0746">
    <property type="taxonomic scope" value="Bacteria"/>
</dbReference>
<evidence type="ECO:0000256" key="9">
    <source>
        <dbReference type="SAM" id="MobiDB-lite"/>
    </source>
</evidence>
<comment type="domain">
    <text evidence="8">The N-terminal domain determines nucleotide recognition and specific binding, while the C-terminal domain determines the specific binding to the target protein.</text>
</comment>
<dbReference type="GO" id="GO:0005525">
    <property type="term" value="F:GTP binding"/>
    <property type="evidence" value="ECO:0007669"/>
    <property type="project" value="UniProtKB-UniRule"/>
</dbReference>
<dbReference type="STRING" id="44251.PDUR_25600"/>
<accession>A0A089HUZ6</accession>
<dbReference type="GO" id="GO:0006777">
    <property type="term" value="P:Mo-molybdopterin cofactor biosynthetic process"/>
    <property type="evidence" value="ECO:0007669"/>
    <property type="project" value="UniProtKB-KW"/>
</dbReference>
<dbReference type="PANTHER" id="PTHR19136">
    <property type="entry name" value="MOLYBDENUM COFACTOR GUANYLYLTRANSFERASE"/>
    <property type="match status" value="1"/>
</dbReference>
<dbReference type="EMBL" id="CP009288">
    <property type="protein sequence ID" value="AIQ14882.1"/>
    <property type="molecule type" value="Genomic_DNA"/>
</dbReference>
<gene>
    <name evidence="8" type="primary">mobA</name>
    <name evidence="11" type="ORF">PDUR_25600</name>
</gene>
<comment type="catalytic activity">
    <reaction evidence="8">
        <text>Mo-molybdopterin + GTP + H(+) = Mo-molybdopterin guanine dinucleotide + diphosphate</text>
        <dbReference type="Rhea" id="RHEA:34243"/>
        <dbReference type="ChEBI" id="CHEBI:15378"/>
        <dbReference type="ChEBI" id="CHEBI:33019"/>
        <dbReference type="ChEBI" id="CHEBI:37565"/>
        <dbReference type="ChEBI" id="CHEBI:71302"/>
        <dbReference type="ChEBI" id="CHEBI:71310"/>
        <dbReference type="EC" id="2.7.7.77"/>
    </reaction>
</comment>
<dbReference type="GO" id="GO:0005737">
    <property type="term" value="C:cytoplasm"/>
    <property type="evidence" value="ECO:0007669"/>
    <property type="project" value="UniProtKB-SubCell"/>
</dbReference>
<comment type="function">
    <text evidence="8">Transfers a GMP moiety from GTP to Mo-molybdopterin (Mo-MPT) cofactor (Moco or molybdenum cofactor) to form Mo-molybdopterin guanine dinucleotide (Mo-MGD) cofactor.</text>
</comment>
<dbReference type="EC" id="2.7.7.77" evidence="8"/>
<organism evidence="11 12">
    <name type="scientific">Paenibacillus durus</name>
    <name type="common">Paenibacillus azotofixans</name>
    <dbReference type="NCBI Taxonomy" id="44251"/>
    <lineage>
        <taxon>Bacteria</taxon>
        <taxon>Bacillati</taxon>
        <taxon>Bacillota</taxon>
        <taxon>Bacilli</taxon>
        <taxon>Bacillales</taxon>
        <taxon>Paenibacillaceae</taxon>
        <taxon>Paenibacillus</taxon>
    </lineage>
</organism>
<keyword evidence="4 8" id="KW-0547">Nucleotide-binding</keyword>
<reference evidence="11 12" key="1">
    <citation type="submission" date="2014-08" db="EMBL/GenBank/DDBJ databases">
        <title>Comparative genomics of the Paenibacillus odorifer group.</title>
        <authorList>
            <person name="den Bakker H.C."/>
            <person name="Tsai Y.-C."/>
            <person name="Martin N."/>
            <person name="Korlach J."/>
            <person name="Wiedmann M."/>
        </authorList>
    </citation>
    <scope>NUCLEOTIDE SEQUENCE [LARGE SCALE GENOMIC DNA]</scope>
    <source>
        <strain evidence="11 12">DSM 1735</strain>
    </source>
</reference>
<evidence type="ECO:0000256" key="7">
    <source>
        <dbReference type="ARBA" id="ARBA00023150"/>
    </source>
</evidence>
<dbReference type="Gene3D" id="3.90.550.10">
    <property type="entry name" value="Spore Coat Polysaccharide Biosynthesis Protein SpsA, Chain A"/>
    <property type="match status" value="1"/>
</dbReference>
<dbReference type="KEGG" id="pdu:PDUR_25600"/>
<keyword evidence="12" id="KW-1185">Reference proteome</keyword>
<keyword evidence="2 8" id="KW-0808">Transferase</keyword>
<dbReference type="HAMAP" id="MF_00316">
    <property type="entry name" value="MobA"/>
    <property type="match status" value="1"/>
</dbReference>
<evidence type="ECO:0000256" key="3">
    <source>
        <dbReference type="ARBA" id="ARBA00022723"/>
    </source>
</evidence>
<dbReference type="InterPro" id="IPR013482">
    <property type="entry name" value="Molybde_CF_guanTrfase"/>
</dbReference>
<sequence length="249" mass="25970">MHIAGILIAGGRSRRMGADKSLLKFGGIPAIARVAAALGEVAEPVTIACGTEEREDYRFLGLSQAADRFPGCGPLAGLHAGMTASDAEWHLAAPCDLPFASAAFMRYIVDALKRGERHLDSDSAGQGAGRLAEDGGAKKDTLADKARCGQSVSGAAPGPLAASCQTLAVVPVSLSGKVQPLLGLYHKDTLPGLENALLHGRLKVMEWLESMEVLYVPEAGFAGALDGAPSPLLNINTPEDYRAAAEWRV</sequence>
<evidence type="ECO:0000256" key="1">
    <source>
        <dbReference type="ARBA" id="ARBA00022490"/>
    </source>
</evidence>
<dbReference type="OrthoDB" id="9788394at2"/>
<feature type="region of interest" description="Disordered" evidence="9">
    <location>
        <begin position="119"/>
        <end position="138"/>
    </location>
</feature>
<dbReference type="PANTHER" id="PTHR19136:SF81">
    <property type="entry name" value="MOLYBDENUM COFACTOR GUANYLYLTRANSFERASE"/>
    <property type="match status" value="1"/>
</dbReference>
<dbReference type="GO" id="GO:0046872">
    <property type="term" value="F:metal ion binding"/>
    <property type="evidence" value="ECO:0007669"/>
    <property type="project" value="UniProtKB-KW"/>
</dbReference>